<evidence type="ECO:0000313" key="2">
    <source>
        <dbReference type="EMBL" id="SIT37780.1"/>
    </source>
</evidence>
<feature type="compositionally biased region" description="Basic and acidic residues" evidence="1">
    <location>
        <begin position="42"/>
        <end position="52"/>
    </location>
</feature>
<protein>
    <submittedName>
        <fullName evidence="2">Uncharacterized protein</fullName>
    </submittedName>
</protein>
<gene>
    <name evidence="2" type="ORF">BN2475_120208</name>
</gene>
<dbReference type="AlphaFoldDB" id="A0A1N7RRL6"/>
<dbReference type="Proteomes" id="UP000187012">
    <property type="component" value="Unassembled WGS sequence"/>
</dbReference>
<proteinExistence type="predicted"/>
<name>A0A1N7RRL6_9BURK</name>
<feature type="region of interest" description="Disordered" evidence="1">
    <location>
        <begin position="26"/>
        <end position="52"/>
    </location>
</feature>
<organism evidence="2 3">
    <name type="scientific">Paraburkholderia ribeironis</name>
    <dbReference type="NCBI Taxonomy" id="1247936"/>
    <lineage>
        <taxon>Bacteria</taxon>
        <taxon>Pseudomonadati</taxon>
        <taxon>Pseudomonadota</taxon>
        <taxon>Betaproteobacteria</taxon>
        <taxon>Burkholderiales</taxon>
        <taxon>Burkholderiaceae</taxon>
        <taxon>Paraburkholderia</taxon>
    </lineage>
</organism>
<reference evidence="2 3" key="1">
    <citation type="submission" date="2016-12" db="EMBL/GenBank/DDBJ databases">
        <authorList>
            <person name="Song W.-J."/>
            <person name="Kurnit D.M."/>
        </authorList>
    </citation>
    <scope>NUCLEOTIDE SEQUENCE [LARGE SCALE GENOMIC DNA]</scope>
    <source>
        <strain evidence="2 3">STM7296</strain>
    </source>
</reference>
<evidence type="ECO:0000313" key="3">
    <source>
        <dbReference type="Proteomes" id="UP000187012"/>
    </source>
</evidence>
<dbReference type="EMBL" id="CYGX02000012">
    <property type="protein sequence ID" value="SIT37780.1"/>
    <property type="molecule type" value="Genomic_DNA"/>
</dbReference>
<sequence length="52" mass="5946">MAGRKKTHANAWVFLWPQNRMIEAPHTDPPECRRKQSGGACVHEHEHARNSA</sequence>
<evidence type="ECO:0000256" key="1">
    <source>
        <dbReference type="SAM" id="MobiDB-lite"/>
    </source>
</evidence>
<accession>A0A1N7RRL6</accession>
<keyword evidence="3" id="KW-1185">Reference proteome</keyword>